<protein>
    <submittedName>
        <fullName evidence="2">Uncharacterized protein</fullName>
    </submittedName>
</protein>
<evidence type="ECO:0000313" key="2">
    <source>
        <dbReference type="EMBL" id="KAK4170840.1"/>
    </source>
</evidence>
<keyword evidence="3" id="KW-1185">Reference proteome</keyword>
<dbReference type="Proteomes" id="UP001302321">
    <property type="component" value="Unassembled WGS sequence"/>
</dbReference>
<proteinExistence type="predicted"/>
<evidence type="ECO:0000313" key="3">
    <source>
        <dbReference type="Proteomes" id="UP001302321"/>
    </source>
</evidence>
<name>A0AAN6VWU5_9PEZI</name>
<organism evidence="2 3">
    <name type="scientific">Triangularia setosa</name>
    <dbReference type="NCBI Taxonomy" id="2587417"/>
    <lineage>
        <taxon>Eukaryota</taxon>
        <taxon>Fungi</taxon>
        <taxon>Dikarya</taxon>
        <taxon>Ascomycota</taxon>
        <taxon>Pezizomycotina</taxon>
        <taxon>Sordariomycetes</taxon>
        <taxon>Sordariomycetidae</taxon>
        <taxon>Sordariales</taxon>
        <taxon>Podosporaceae</taxon>
        <taxon>Triangularia</taxon>
    </lineage>
</organism>
<feature type="region of interest" description="Disordered" evidence="1">
    <location>
        <begin position="1"/>
        <end position="44"/>
    </location>
</feature>
<comment type="caution">
    <text evidence="2">The sequence shown here is derived from an EMBL/GenBank/DDBJ whole genome shotgun (WGS) entry which is preliminary data.</text>
</comment>
<accession>A0AAN6VWU5</accession>
<evidence type="ECO:0000256" key="1">
    <source>
        <dbReference type="SAM" id="MobiDB-lite"/>
    </source>
</evidence>
<feature type="compositionally biased region" description="Low complexity" evidence="1">
    <location>
        <begin position="1"/>
        <end position="22"/>
    </location>
</feature>
<dbReference type="EMBL" id="MU866736">
    <property type="protein sequence ID" value="KAK4170840.1"/>
    <property type="molecule type" value="Genomic_DNA"/>
</dbReference>
<gene>
    <name evidence="2" type="ORF">QBC36DRAFT_112223</name>
</gene>
<sequence>MSSRHSSSPSRPAVSSRQSTPARSDRQRSSSSSPARPSSRDGPRYALGNIRVVAQDAQSPYTVVPLANTSRTFRFAVYCITFAINLLQSQKGRSALIGTGIEVWSSWNSRSRRGIRLQQDPRRHPELMEQAVDQFLESIRNDPPNIIVSTRVRGEGKTQRLDWNDYLDGEYTAKYGAIFRLNKTIIDNAVYAADNNHREDFERFCFLMGLATAHELVHTFVGYLTGDSGTDTPPRVQFPFIEPSAPTPVSRAEAGRFWEGKLLGFLVQAWEDPRNPLGDRQAGEMLGLDQQSRHYALGQGWMRSWAFLNFAVQPVRSAARVSLGRGRRTLQDTERRKQLFNANDIPDSVDKTEFIEYINSLPVHRLPATLVRDIMSMPAHPSRIRA</sequence>
<dbReference type="AlphaFoldDB" id="A0AAN6VWU5"/>
<reference evidence="2" key="1">
    <citation type="journal article" date="2023" name="Mol. Phylogenet. Evol.">
        <title>Genome-scale phylogeny and comparative genomics of the fungal order Sordariales.</title>
        <authorList>
            <person name="Hensen N."/>
            <person name="Bonometti L."/>
            <person name="Westerberg I."/>
            <person name="Brannstrom I.O."/>
            <person name="Guillou S."/>
            <person name="Cros-Aarteil S."/>
            <person name="Calhoun S."/>
            <person name="Haridas S."/>
            <person name="Kuo A."/>
            <person name="Mondo S."/>
            <person name="Pangilinan J."/>
            <person name="Riley R."/>
            <person name="LaButti K."/>
            <person name="Andreopoulos B."/>
            <person name="Lipzen A."/>
            <person name="Chen C."/>
            <person name="Yan M."/>
            <person name="Daum C."/>
            <person name="Ng V."/>
            <person name="Clum A."/>
            <person name="Steindorff A."/>
            <person name="Ohm R.A."/>
            <person name="Martin F."/>
            <person name="Silar P."/>
            <person name="Natvig D.O."/>
            <person name="Lalanne C."/>
            <person name="Gautier V."/>
            <person name="Ament-Velasquez S.L."/>
            <person name="Kruys A."/>
            <person name="Hutchinson M.I."/>
            <person name="Powell A.J."/>
            <person name="Barry K."/>
            <person name="Miller A.N."/>
            <person name="Grigoriev I.V."/>
            <person name="Debuchy R."/>
            <person name="Gladieux P."/>
            <person name="Hiltunen Thoren M."/>
            <person name="Johannesson H."/>
        </authorList>
    </citation>
    <scope>NUCLEOTIDE SEQUENCE</scope>
    <source>
        <strain evidence="2">CBS 892.96</strain>
    </source>
</reference>
<reference evidence="2" key="2">
    <citation type="submission" date="2023-05" db="EMBL/GenBank/DDBJ databases">
        <authorList>
            <consortium name="Lawrence Berkeley National Laboratory"/>
            <person name="Steindorff A."/>
            <person name="Hensen N."/>
            <person name="Bonometti L."/>
            <person name="Westerberg I."/>
            <person name="Brannstrom I.O."/>
            <person name="Guillou S."/>
            <person name="Cros-Aarteil S."/>
            <person name="Calhoun S."/>
            <person name="Haridas S."/>
            <person name="Kuo A."/>
            <person name="Mondo S."/>
            <person name="Pangilinan J."/>
            <person name="Riley R."/>
            <person name="Labutti K."/>
            <person name="Andreopoulos B."/>
            <person name="Lipzen A."/>
            <person name="Chen C."/>
            <person name="Yanf M."/>
            <person name="Daum C."/>
            <person name="Ng V."/>
            <person name="Clum A."/>
            <person name="Ohm R."/>
            <person name="Martin F."/>
            <person name="Silar P."/>
            <person name="Natvig D."/>
            <person name="Lalanne C."/>
            <person name="Gautier V."/>
            <person name="Ament-Velasquez S.L."/>
            <person name="Kruys A."/>
            <person name="Hutchinson M.I."/>
            <person name="Powell A.J."/>
            <person name="Barry K."/>
            <person name="Miller A.N."/>
            <person name="Grigoriev I.V."/>
            <person name="Debuchy R."/>
            <person name="Gladieux P."/>
            <person name="Thoren M.H."/>
            <person name="Johannesson H."/>
        </authorList>
    </citation>
    <scope>NUCLEOTIDE SEQUENCE</scope>
    <source>
        <strain evidence="2">CBS 892.96</strain>
    </source>
</reference>